<organism evidence="1 2">
    <name type="scientific">Bifidobacterium oedipodis</name>
    <dbReference type="NCBI Taxonomy" id="2675322"/>
    <lineage>
        <taxon>Bacteria</taxon>
        <taxon>Bacillati</taxon>
        <taxon>Actinomycetota</taxon>
        <taxon>Actinomycetes</taxon>
        <taxon>Bifidobacteriales</taxon>
        <taxon>Bifidobacteriaceae</taxon>
        <taxon>Bifidobacterium</taxon>
    </lineage>
</organism>
<dbReference type="Proteomes" id="UP000532194">
    <property type="component" value="Unassembled WGS sequence"/>
</dbReference>
<dbReference type="EMBL" id="JAAIII010000003">
    <property type="protein sequence ID" value="NMM94123.1"/>
    <property type="molecule type" value="Genomic_DNA"/>
</dbReference>
<protein>
    <submittedName>
        <fullName evidence="1">Uncharacterized protein</fullName>
    </submittedName>
</protein>
<keyword evidence="2" id="KW-1185">Reference proteome</keyword>
<gene>
    <name evidence="1" type="ORF">G1C95_1310</name>
</gene>
<name>A0A7Y0EQG0_9BIFI</name>
<reference evidence="1 2" key="1">
    <citation type="submission" date="2020-02" db="EMBL/GenBank/DDBJ databases">
        <title>Characterization of phylogenetic diversity of novel bifidobacterial species isolated in Czech ZOOs.</title>
        <authorList>
            <person name="Lugli G.A."/>
            <person name="Vera N.B."/>
            <person name="Ventura M."/>
        </authorList>
    </citation>
    <scope>NUCLEOTIDE SEQUENCE [LARGE SCALE GENOMIC DNA]</scope>
    <source>
        <strain evidence="1 2">DSM 109957</strain>
    </source>
</reference>
<accession>A0A7Y0EQG0</accession>
<evidence type="ECO:0000313" key="1">
    <source>
        <dbReference type="EMBL" id="NMM94123.1"/>
    </source>
</evidence>
<dbReference type="RefSeq" id="WP_277348187.1">
    <property type="nucleotide sequence ID" value="NZ_JAAIII010000003.1"/>
</dbReference>
<comment type="caution">
    <text evidence="1">The sequence shown here is derived from an EMBL/GenBank/DDBJ whole genome shotgun (WGS) entry which is preliminary data.</text>
</comment>
<proteinExistence type="predicted"/>
<evidence type="ECO:0000313" key="2">
    <source>
        <dbReference type="Proteomes" id="UP000532194"/>
    </source>
</evidence>
<sequence length="40" mass="4450">MNNEEILNKLMSMNVPMNDGLGNLALSVEASKLVKRIFSK</sequence>
<dbReference type="AlphaFoldDB" id="A0A7Y0EQG0"/>